<dbReference type="PANTHER" id="PTHR39405">
    <property type="entry name" value="DSC E3 UBIQUITIN LIGASE COMPLEX SUBUNIT 4"/>
    <property type="match status" value="1"/>
</dbReference>
<keyword evidence="1" id="KW-0175">Coiled coil</keyword>
<feature type="region of interest" description="Disordered" evidence="2">
    <location>
        <begin position="523"/>
        <end position="558"/>
    </location>
</feature>
<dbReference type="SUPFAM" id="SSF52540">
    <property type="entry name" value="P-loop containing nucleoside triphosphate hydrolases"/>
    <property type="match status" value="1"/>
</dbReference>
<evidence type="ECO:0000256" key="1">
    <source>
        <dbReference type="SAM" id="Coils"/>
    </source>
</evidence>
<dbReference type="GO" id="GO:0005783">
    <property type="term" value="C:endoplasmic reticulum"/>
    <property type="evidence" value="ECO:0007669"/>
    <property type="project" value="TreeGrafter"/>
</dbReference>
<feature type="region of interest" description="Disordered" evidence="2">
    <location>
        <begin position="333"/>
        <end position="352"/>
    </location>
</feature>
<evidence type="ECO:0008006" key="8">
    <source>
        <dbReference type="Google" id="ProtNLM"/>
    </source>
</evidence>
<dbReference type="PANTHER" id="PTHR39405:SF1">
    <property type="entry name" value="DSC E3 UBIQUITIN LIGASE COMPLEX SUBUNIT 4"/>
    <property type="match status" value="1"/>
</dbReference>
<dbReference type="Proteomes" id="UP000663888">
    <property type="component" value="Unassembled WGS sequence"/>
</dbReference>
<dbReference type="GO" id="GO:0032933">
    <property type="term" value="P:SREBP signaling pathway"/>
    <property type="evidence" value="ECO:0007669"/>
    <property type="project" value="InterPro"/>
</dbReference>
<evidence type="ECO:0000256" key="3">
    <source>
        <dbReference type="SAM" id="Phobius"/>
    </source>
</evidence>
<dbReference type="Gene3D" id="3.40.50.300">
    <property type="entry name" value="P-loop containing nucleotide triphosphate hydrolases"/>
    <property type="match status" value="1"/>
</dbReference>
<feature type="coiled-coil region" evidence="1">
    <location>
        <begin position="228"/>
        <end position="288"/>
    </location>
</feature>
<evidence type="ECO:0000256" key="2">
    <source>
        <dbReference type="SAM" id="MobiDB-lite"/>
    </source>
</evidence>
<keyword evidence="3" id="KW-0472">Membrane</keyword>
<accession>A0A8H2WV83</accession>
<dbReference type="GO" id="GO:0044695">
    <property type="term" value="C:Dsc E3 ubiquitin ligase complex"/>
    <property type="evidence" value="ECO:0007669"/>
    <property type="project" value="InterPro"/>
</dbReference>
<feature type="transmembrane region" description="Helical" evidence="3">
    <location>
        <begin position="405"/>
        <end position="426"/>
    </location>
</feature>
<dbReference type="InterPro" id="IPR013715">
    <property type="entry name" value="DUF1746"/>
</dbReference>
<sequence>MATPYSTRIPPNQPRMEPLRVMVFGGTGVGKTSFVNDASRSNLQIGHDLPSCTKIVQVGPIFSFDGRTIQLIDTPGFDDTTLTDTEILQQIAEFLLRLHAQRQQITGILYLHRITDNRMSGASMRALSLFEKICGNQAMSNAVIITNMWTTPRDPQEEARENQLKNEYFKNAIGNGAKVARRGGVGPESALAILSLILNCAPVTLRLQTEMATHNLPLDETEAGALVDQNLRKRLERQERERMELEEELQAARDEHDRRAEQQLERFKRDKEAEVQTLRQQLDLLRSASARQRQISHPPAVIGAQRQDEDLAGDGGEINLVRSDTLPAFRRTDIGLHGRGERRQSSRSAETSRLYDSDSLHRDFGCGWLLRYRHTGSAISARDLIIMFYHAQRNHLLHSLDRLSYIYISYSYLVAPSLTALIARLVAQYRITVLRDVQPTYPLRFHLIVLLLITAGPLFRHIFGSVAQGSGVLLDFVGRGTPTHPAQALITDFLLLLFQLLQLTIAYETARWKPEVPDPLFTPPVPVAPLETTTVPKSRSRRSERRSRQTQPRTTRAGYRDVIENRRRHVQTSTISFPLSTAVIDLPLRTLVRLLLHSAPSDEGFDLPGPVTDGRRRVGLAAQLVVTLLRMRAARQGGGAGGQTQPQSQN</sequence>
<keyword evidence="3" id="KW-1133">Transmembrane helix</keyword>
<dbReference type="Pfam" id="PF08508">
    <property type="entry name" value="DUF1746"/>
    <property type="match status" value="1"/>
</dbReference>
<evidence type="ECO:0000313" key="7">
    <source>
        <dbReference type="Proteomes" id="UP000663888"/>
    </source>
</evidence>
<keyword evidence="3" id="KW-0812">Transmembrane</keyword>
<comment type="caution">
    <text evidence="6">The sequence shown here is derived from an EMBL/GenBank/DDBJ whole genome shotgun (WGS) entry which is preliminary data.</text>
</comment>
<evidence type="ECO:0000313" key="6">
    <source>
        <dbReference type="EMBL" id="CAE6407619.1"/>
    </source>
</evidence>
<organism evidence="6 7">
    <name type="scientific">Rhizoctonia solani</name>
    <dbReference type="NCBI Taxonomy" id="456999"/>
    <lineage>
        <taxon>Eukaryota</taxon>
        <taxon>Fungi</taxon>
        <taxon>Dikarya</taxon>
        <taxon>Basidiomycota</taxon>
        <taxon>Agaricomycotina</taxon>
        <taxon>Agaricomycetes</taxon>
        <taxon>Cantharellales</taxon>
        <taxon>Ceratobasidiaceae</taxon>
        <taxon>Rhizoctonia</taxon>
    </lineage>
</organism>
<dbReference type="EMBL" id="CAJMWX010000202">
    <property type="protein sequence ID" value="CAE6407619.1"/>
    <property type="molecule type" value="Genomic_DNA"/>
</dbReference>
<evidence type="ECO:0000259" key="4">
    <source>
        <dbReference type="Pfam" id="PF01926"/>
    </source>
</evidence>
<name>A0A8H2WV83_9AGAM</name>
<dbReference type="InterPro" id="IPR038967">
    <property type="entry name" value="Dsc4-like"/>
</dbReference>
<proteinExistence type="predicted"/>
<dbReference type="InterPro" id="IPR027417">
    <property type="entry name" value="P-loop_NTPase"/>
</dbReference>
<feature type="domain" description="DUF1746" evidence="5">
    <location>
        <begin position="399"/>
        <end position="501"/>
    </location>
</feature>
<dbReference type="GO" id="GO:0005525">
    <property type="term" value="F:GTP binding"/>
    <property type="evidence" value="ECO:0007669"/>
    <property type="project" value="InterPro"/>
</dbReference>
<reference evidence="6" key="1">
    <citation type="submission" date="2021-01" db="EMBL/GenBank/DDBJ databases">
        <authorList>
            <person name="Kaushik A."/>
        </authorList>
    </citation>
    <scope>NUCLEOTIDE SEQUENCE</scope>
    <source>
        <strain evidence="6">AG4-R118</strain>
    </source>
</reference>
<feature type="transmembrane region" description="Helical" evidence="3">
    <location>
        <begin position="447"/>
        <end position="466"/>
    </location>
</feature>
<feature type="domain" description="G" evidence="4">
    <location>
        <begin position="20"/>
        <end position="86"/>
    </location>
</feature>
<dbReference type="AlphaFoldDB" id="A0A8H2WV83"/>
<evidence type="ECO:0000259" key="5">
    <source>
        <dbReference type="Pfam" id="PF08508"/>
    </source>
</evidence>
<dbReference type="Pfam" id="PF01926">
    <property type="entry name" value="MMR_HSR1"/>
    <property type="match status" value="1"/>
</dbReference>
<protein>
    <recommendedName>
        <fullName evidence="8">G domain-containing protein</fullName>
    </recommendedName>
</protein>
<dbReference type="InterPro" id="IPR006073">
    <property type="entry name" value="GTP-bd"/>
</dbReference>
<feature type="compositionally biased region" description="Basic and acidic residues" evidence="2">
    <location>
        <begin position="333"/>
        <end position="344"/>
    </location>
</feature>
<gene>
    <name evidence="6" type="ORF">RDB_LOCUS9134</name>
</gene>